<evidence type="ECO:0000256" key="1">
    <source>
        <dbReference type="ARBA" id="ARBA00023015"/>
    </source>
</evidence>
<name>A0A2I6S4L9_9RHOO</name>
<dbReference type="RefSeq" id="WP_102246259.1">
    <property type="nucleotide sequence ID" value="NZ_CP025682.1"/>
</dbReference>
<dbReference type="SUPFAM" id="SSF46785">
    <property type="entry name" value="Winged helix' DNA-binding domain"/>
    <property type="match status" value="1"/>
</dbReference>
<dbReference type="InterPro" id="IPR036390">
    <property type="entry name" value="WH_DNA-bd_sf"/>
</dbReference>
<dbReference type="OrthoDB" id="9776746at2"/>
<dbReference type="GO" id="GO:0005829">
    <property type="term" value="C:cytosol"/>
    <property type="evidence" value="ECO:0007669"/>
    <property type="project" value="TreeGrafter"/>
</dbReference>
<evidence type="ECO:0000313" key="7">
    <source>
        <dbReference type="Proteomes" id="UP000242205"/>
    </source>
</evidence>
<evidence type="ECO:0000313" key="6">
    <source>
        <dbReference type="EMBL" id="AUN94188.1"/>
    </source>
</evidence>
<dbReference type="InterPro" id="IPR018490">
    <property type="entry name" value="cNMP-bd_dom_sf"/>
</dbReference>
<dbReference type="Pfam" id="PF13545">
    <property type="entry name" value="HTH_Crp_2"/>
    <property type="match status" value="1"/>
</dbReference>
<dbReference type="AlphaFoldDB" id="A0A2I6S4L9"/>
<reference evidence="6 7" key="1">
    <citation type="submission" date="2018-01" db="EMBL/GenBank/DDBJ databases">
        <authorList>
            <person name="Fu G.-Y."/>
        </authorList>
    </citation>
    <scope>NUCLEOTIDE SEQUENCE [LARGE SCALE GENOMIC DNA]</scope>
    <source>
        <strain evidence="6 7">SY39</strain>
    </source>
</reference>
<dbReference type="InterPro" id="IPR050397">
    <property type="entry name" value="Env_Response_Regulators"/>
</dbReference>
<evidence type="ECO:0000256" key="2">
    <source>
        <dbReference type="ARBA" id="ARBA00023125"/>
    </source>
</evidence>
<dbReference type="KEGG" id="atw:C0099_04075"/>
<dbReference type="Gene3D" id="1.10.10.10">
    <property type="entry name" value="Winged helix-like DNA-binding domain superfamily/Winged helix DNA-binding domain"/>
    <property type="match status" value="1"/>
</dbReference>
<keyword evidence="1" id="KW-0805">Transcription regulation</keyword>
<dbReference type="InterPro" id="IPR036388">
    <property type="entry name" value="WH-like_DNA-bd_sf"/>
</dbReference>
<dbReference type="EMBL" id="CP025682">
    <property type="protein sequence ID" value="AUN94188.1"/>
    <property type="molecule type" value="Genomic_DNA"/>
</dbReference>
<dbReference type="Proteomes" id="UP000242205">
    <property type="component" value="Chromosome"/>
</dbReference>
<dbReference type="InterPro" id="IPR012318">
    <property type="entry name" value="HTH_CRP"/>
</dbReference>
<feature type="domain" description="Cyclic nucleotide-binding" evidence="4">
    <location>
        <begin position="13"/>
        <end position="118"/>
    </location>
</feature>
<dbReference type="GO" id="GO:0003700">
    <property type="term" value="F:DNA-binding transcription factor activity"/>
    <property type="evidence" value="ECO:0007669"/>
    <property type="project" value="TreeGrafter"/>
</dbReference>
<dbReference type="PROSITE" id="PS51063">
    <property type="entry name" value="HTH_CRP_2"/>
    <property type="match status" value="1"/>
</dbReference>
<dbReference type="Pfam" id="PF00027">
    <property type="entry name" value="cNMP_binding"/>
    <property type="match status" value="1"/>
</dbReference>
<dbReference type="InterPro" id="IPR000595">
    <property type="entry name" value="cNMP-bd_dom"/>
</dbReference>
<dbReference type="Gene3D" id="2.60.120.10">
    <property type="entry name" value="Jelly Rolls"/>
    <property type="match status" value="1"/>
</dbReference>
<accession>A0A2I6S4L9</accession>
<keyword evidence="7" id="KW-1185">Reference proteome</keyword>
<keyword evidence="2" id="KW-0238">DNA-binding</keyword>
<evidence type="ECO:0000259" key="5">
    <source>
        <dbReference type="PROSITE" id="PS51063"/>
    </source>
</evidence>
<dbReference type="PROSITE" id="PS50042">
    <property type="entry name" value="CNMP_BINDING_3"/>
    <property type="match status" value="1"/>
</dbReference>
<dbReference type="SMART" id="SM00419">
    <property type="entry name" value="HTH_CRP"/>
    <property type="match status" value="1"/>
</dbReference>
<keyword evidence="3" id="KW-0804">Transcription</keyword>
<evidence type="ECO:0000256" key="3">
    <source>
        <dbReference type="ARBA" id="ARBA00023163"/>
    </source>
</evidence>
<dbReference type="CDD" id="cd00038">
    <property type="entry name" value="CAP_ED"/>
    <property type="match status" value="1"/>
</dbReference>
<protein>
    <submittedName>
        <fullName evidence="6">Transcriptional regulator</fullName>
    </submittedName>
</protein>
<evidence type="ECO:0000259" key="4">
    <source>
        <dbReference type="PROSITE" id="PS50042"/>
    </source>
</evidence>
<feature type="domain" description="HTH crp-type" evidence="5">
    <location>
        <begin position="148"/>
        <end position="209"/>
    </location>
</feature>
<organism evidence="6 7">
    <name type="scientific">Pseudazoarcus pumilus</name>
    <dbReference type="NCBI Taxonomy" id="2067960"/>
    <lineage>
        <taxon>Bacteria</taxon>
        <taxon>Pseudomonadati</taxon>
        <taxon>Pseudomonadota</taxon>
        <taxon>Betaproteobacteria</taxon>
        <taxon>Rhodocyclales</taxon>
        <taxon>Zoogloeaceae</taxon>
        <taxon>Pseudazoarcus</taxon>
    </lineage>
</organism>
<dbReference type="PANTHER" id="PTHR24567:SF74">
    <property type="entry name" value="HTH-TYPE TRANSCRIPTIONAL REGULATOR ARCR"/>
    <property type="match status" value="1"/>
</dbReference>
<gene>
    <name evidence="6" type="ORF">C0099_04075</name>
</gene>
<dbReference type="PRINTS" id="PR00034">
    <property type="entry name" value="HTHCRP"/>
</dbReference>
<sequence length="218" mass="23865">MRDDAALHALYPVFDALPASLVADTLAAAQWIDVPDGAVLFDEHQPCEGFPFVLDGAIRVTKHAPNGRELPLYRVTAGETCILSSSCLLGHAPYTARGVSEGPVRLMALPATRFDTLLAEPPFRDFVFRLFAERIAGLMQLVEEVAFRRLDQRLAAVLLGKGRVLRVTHQQLADELGSVREIVSRLLGGFADQGLVRLGREQVELLDPARLREIAATS</sequence>
<dbReference type="PANTHER" id="PTHR24567">
    <property type="entry name" value="CRP FAMILY TRANSCRIPTIONAL REGULATORY PROTEIN"/>
    <property type="match status" value="1"/>
</dbReference>
<dbReference type="InterPro" id="IPR014710">
    <property type="entry name" value="RmlC-like_jellyroll"/>
</dbReference>
<dbReference type="SUPFAM" id="SSF51206">
    <property type="entry name" value="cAMP-binding domain-like"/>
    <property type="match status" value="1"/>
</dbReference>
<dbReference type="GO" id="GO:0003677">
    <property type="term" value="F:DNA binding"/>
    <property type="evidence" value="ECO:0007669"/>
    <property type="project" value="UniProtKB-KW"/>
</dbReference>
<proteinExistence type="predicted"/>